<keyword evidence="2" id="KW-1185">Reference proteome</keyword>
<dbReference type="EMBL" id="JBEAFC010000011">
    <property type="protein sequence ID" value="KAL1536984.1"/>
    <property type="molecule type" value="Genomic_DNA"/>
</dbReference>
<dbReference type="InterPro" id="IPR011990">
    <property type="entry name" value="TPR-like_helical_dom_sf"/>
</dbReference>
<proteinExistence type="predicted"/>
<sequence>MGLKVWRCMIESYTCDLDETGNLLVVGLRDMNRLPEAVKCTEDMIERGIKLNSATLTKLKQSLSKIGKSFTYEELLSKWKSQS</sequence>
<accession>A0ABD1FYT1</accession>
<gene>
    <name evidence="1" type="ORF">AAHA92_29551</name>
</gene>
<comment type="caution">
    <text evidence="1">The sequence shown here is derived from an EMBL/GenBank/DDBJ whole genome shotgun (WGS) entry which is preliminary data.</text>
</comment>
<dbReference type="Gene3D" id="1.25.40.10">
    <property type="entry name" value="Tetratricopeptide repeat domain"/>
    <property type="match status" value="1"/>
</dbReference>
<dbReference type="AlphaFoldDB" id="A0ABD1FYT1"/>
<reference evidence="1 2" key="1">
    <citation type="submission" date="2024-06" db="EMBL/GenBank/DDBJ databases">
        <title>A chromosome level genome sequence of Diviner's sage (Salvia divinorum).</title>
        <authorList>
            <person name="Ford S.A."/>
            <person name="Ro D.-K."/>
            <person name="Ness R.W."/>
            <person name="Phillips M.A."/>
        </authorList>
    </citation>
    <scope>NUCLEOTIDE SEQUENCE [LARGE SCALE GENOMIC DNA]</scope>
    <source>
        <strain evidence="1">SAF-2024a</strain>
        <tissue evidence="1">Leaf</tissue>
    </source>
</reference>
<dbReference type="Proteomes" id="UP001567538">
    <property type="component" value="Unassembled WGS sequence"/>
</dbReference>
<evidence type="ECO:0000313" key="1">
    <source>
        <dbReference type="EMBL" id="KAL1536984.1"/>
    </source>
</evidence>
<protein>
    <submittedName>
        <fullName evidence="1">Pentatricopeptide repeat-containing protein, mitochondrial</fullName>
    </submittedName>
</protein>
<evidence type="ECO:0000313" key="2">
    <source>
        <dbReference type="Proteomes" id="UP001567538"/>
    </source>
</evidence>
<organism evidence="1 2">
    <name type="scientific">Salvia divinorum</name>
    <name type="common">Maria pastora</name>
    <name type="synonym">Diviner's sage</name>
    <dbReference type="NCBI Taxonomy" id="28513"/>
    <lineage>
        <taxon>Eukaryota</taxon>
        <taxon>Viridiplantae</taxon>
        <taxon>Streptophyta</taxon>
        <taxon>Embryophyta</taxon>
        <taxon>Tracheophyta</taxon>
        <taxon>Spermatophyta</taxon>
        <taxon>Magnoliopsida</taxon>
        <taxon>eudicotyledons</taxon>
        <taxon>Gunneridae</taxon>
        <taxon>Pentapetalae</taxon>
        <taxon>asterids</taxon>
        <taxon>lamiids</taxon>
        <taxon>Lamiales</taxon>
        <taxon>Lamiaceae</taxon>
        <taxon>Nepetoideae</taxon>
        <taxon>Mentheae</taxon>
        <taxon>Salviinae</taxon>
        <taxon>Salvia</taxon>
        <taxon>Salvia subgen. Calosphace</taxon>
    </lineage>
</organism>
<name>A0ABD1FYT1_SALDI</name>